<dbReference type="EMBL" id="BAABCJ010000002">
    <property type="protein sequence ID" value="GAA3700293.1"/>
    <property type="molecule type" value="Genomic_DNA"/>
</dbReference>
<keyword evidence="3" id="KW-1185">Reference proteome</keyword>
<name>A0ABP7D9Q6_9MICC</name>
<dbReference type="RefSeq" id="WP_344881457.1">
    <property type="nucleotide sequence ID" value="NZ_BAABCJ010000002.1"/>
</dbReference>
<evidence type="ECO:0000313" key="2">
    <source>
        <dbReference type="EMBL" id="GAA3700293.1"/>
    </source>
</evidence>
<gene>
    <name evidence="2" type="ORF">GCM10022377_11820</name>
</gene>
<keyword evidence="1" id="KW-0812">Transmembrane</keyword>
<accession>A0ABP7D9Q6</accession>
<proteinExistence type="predicted"/>
<dbReference type="Proteomes" id="UP001501536">
    <property type="component" value="Unassembled WGS sequence"/>
</dbReference>
<keyword evidence="1" id="KW-0472">Membrane</keyword>
<organism evidence="2 3">
    <name type="scientific">Zhihengliuella alba</name>
    <dbReference type="NCBI Taxonomy" id="547018"/>
    <lineage>
        <taxon>Bacteria</taxon>
        <taxon>Bacillati</taxon>
        <taxon>Actinomycetota</taxon>
        <taxon>Actinomycetes</taxon>
        <taxon>Micrococcales</taxon>
        <taxon>Micrococcaceae</taxon>
        <taxon>Zhihengliuella</taxon>
    </lineage>
</organism>
<protein>
    <submittedName>
        <fullName evidence="2">Uncharacterized protein</fullName>
    </submittedName>
</protein>
<evidence type="ECO:0000256" key="1">
    <source>
        <dbReference type="SAM" id="Phobius"/>
    </source>
</evidence>
<sequence length="53" mass="5631">MYSILLMALGGILAGGAISLRQQKAHKSWIITCWVLAGLALLAAYVLTLELSS</sequence>
<reference evidence="3" key="1">
    <citation type="journal article" date="2019" name="Int. J. Syst. Evol. Microbiol.">
        <title>The Global Catalogue of Microorganisms (GCM) 10K type strain sequencing project: providing services to taxonomists for standard genome sequencing and annotation.</title>
        <authorList>
            <consortium name="The Broad Institute Genomics Platform"/>
            <consortium name="The Broad Institute Genome Sequencing Center for Infectious Disease"/>
            <person name="Wu L."/>
            <person name="Ma J."/>
        </authorList>
    </citation>
    <scope>NUCLEOTIDE SEQUENCE [LARGE SCALE GENOMIC DNA]</scope>
    <source>
        <strain evidence="3">JCM 16961</strain>
    </source>
</reference>
<feature type="transmembrane region" description="Helical" evidence="1">
    <location>
        <begin position="29"/>
        <end position="49"/>
    </location>
</feature>
<keyword evidence="1" id="KW-1133">Transmembrane helix</keyword>
<comment type="caution">
    <text evidence="2">The sequence shown here is derived from an EMBL/GenBank/DDBJ whole genome shotgun (WGS) entry which is preliminary data.</text>
</comment>
<evidence type="ECO:0000313" key="3">
    <source>
        <dbReference type="Proteomes" id="UP001501536"/>
    </source>
</evidence>